<feature type="transmembrane region" description="Helical" evidence="8">
    <location>
        <begin position="9"/>
        <end position="26"/>
    </location>
</feature>
<evidence type="ECO:0000256" key="5">
    <source>
        <dbReference type="ARBA" id="ARBA00022801"/>
    </source>
</evidence>
<feature type="transmembrane region" description="Helical" evidence="8">
    <location>
        <begin position="63"/>
        <end position="85"/>
    </location>
</feature>
<sequence length="465" mass="53829">MKKFTKKQWIKFSIAAVLYTLFAIWMQNLWLLLGLIVLVDIFLTHYIPWGAWKRSKNPAVRNVLEWVDDIVFALVAVYFINLFVFQNYQIPSSSLEKSLLVGDYLFVSKLSYGPRVPNTPISFPLVQNTLPILNSKSYLDWPEWGYKRVKGLGHVKRNDIVVFNFPAGDTIAVKVQNPDYYSLVEEYGRERILLDKATFGEVMYRPVDKRENYVKRCIGMPGDTLQLIDNQVYIDGKPAENPKDMQFNYFIETDGSPITEEQFRLMDVSKDDRMLASSGGYYQNLLSYLGFTPNTNGQYNPVYRLPLTKKALAIAEKLPTVKKVIIEPETLGGPTYPVGYNTGWTRDNFGPLWIPKKGATIPLDERNLALYSRCIKNYENNTLEVKDGKVYINGKPETSYTFKYDYYWMMGDNRHNSADSRSWGFVPEDHIVGKPILVWLSLDKDRGLFDGGIRWNRLFRWVHPD</sequence>
<dbReference type="EMBL" id="WKMW01000010">
    <property type="protein sequence ID" value="MRY84936.1"/>
    <property type="molecule type" value="Genomic_DNA"/>
</dbReference>
<evidence type="ECO:0000256" key="4">
    <source>
        <dbReference type="ARBA" id="ARBA00019232"/>
    </source>
</evidence>
<dbReference type="GO" id="GO:0016020">
    <property type="term" value="C:membrane"/>
    <property type="evidence" value="ECO:0007669"/>
    <property type="project" value="InterPro"/>
</dbReference>
<comment type="catalytic activity">
    <reaction evidence="1">
        <text>Cleavage of hydrophobic, N-terminal signal or leader sequences from secreted and periplasmic proteins.</text>
        <dbReference type="EC" id="3.4.21.89"/>
    </reaction>
</comment>
<evidence type="ECO:0000313" key="10">
    <source>
        <dbReference type="EMBL" id="CUQ34275.1"/>
    </source>
</evidence>
<comment type="similarity">
    <text evidence="2">Belongs to the peptidase S26 family.</text>
</comment>
<dbReference type="AlphaFoldDB" id="A0A174VQX9"/>
<reference evidence="10 13" key="1">
    <citation type="submission" date="2015-09" db="EMBL/GenBank/DDBJ databases">
        <authorList>
            <consortium name="Pathogen Informatics"/>
        </authorList>
    </citation>
    <scope>NUCLEOTIDE SEQUENCE [LARGE SCALE GENOMIC DNA]</scope>
    <source>
        <strain evidence="10 13">2789STDY5834948</strain>
    </source>
</reference>
<evidence type="ECO:0000313" key="15">
    <source>
        <dbReference type="Proteomes" id="UP000471216"/>
    </source>
</evidence>
<evidence type="ECO:0000256" key="1">
    <source>
        <dbReference type="ARBA" id="ARBA00000677"/>
    </source>
</evidence>
<dbReference type="PROSITE" id="PS00761">
    <property type="entry name" value="SPASE_I_3"/>
    <property type="match status" value="1"/>
</dbReference>
<evidence type="ECO:0000313" key="12">
    <source>
        <dbReference type="EMBL" id="MRZ06599.1"/>
    </source>
</evidence>
<keyword evidence="8" id="KW-0472">Membrane</keyword>
<evidence type="ECO:0000256" key="8">
    <source>
        <dbReference type="SAM" id="Phobius"/>
    </source>
</evidence>
<dbReference type="GO" id="GO:0004252">
    <property type="term" value="F:serine-type endopeptidase activity"/>
    <property type="evidence" value="ECO:0007669"/>
    <property type="project" value="InterPro"/>
</dbReference>
<dbReference type="InterPro" id="IPR000223">
    <property type="entry name" value="Pept_S26A_signal_pept_1"/>
</dbReference>
<dbReference type="PRINTS" id="PR00727">
    <property type="entry name" value="LEADERPTASE"/>
</dbReference>
<dbReference type="RefSeq" id="WP_057328575.1">
    <property type="nucleotide sequence ID" value="NZ_CZBM01000009.1"/>
</dbReference>
<dbReference type="EC" id="3.4.21.89" evidence="3"/>
<dbReference type="Gene3D" id="2.10.109.10">
    <property type="entry name" value="Umud Fragment, subunit A"/>
    <property type="match status" value="2"/>
</dbReference>
<reference evidence="14 15" key="2">
    <citation type="journal article" date="2019" name="Nat. Med.">
        <title>A library of human gut bacterial isolates paired with longitudinal multiomics data enables mechanistic microbiome research.</title>
        <authorList>
            <person name="Poyet M."/>
            <person name="Groussin M."/>
            <person name="Gibbons S.M."/>
            <person name="Avila-Pacheco J."/>
            <person name="Jiang X."/>
            <person name="Kearney S.M."/>
            <person name="Perrotta A.R."/>
            <person name="Berdy B."/>
            <person name="Zhao S."/>
            <person name="Lieberman T.D."/>
            <person name="Swanson P.K."/>
            <person name="Smith M."/>
            <person name="Roesemann S."/>
            <person name="Alexander J.E."/>
            <person name="Rich S.A."/>
            <person name="Livny J."/>
            <person name="Vlamakis H."/>
            <person name="Clish C."/>
            <person name="Bullock K."/>
            <person name="Deik A."/>
            <person name="Scott J."/>
            <person name="Pierce K.A."/>
            <person name="Xavier R.J."/>
            <person name="Alm E.J."/>
        </authorList>
    </citation>
    <scope>NUCLEOTIDE SEQUENCE [LARGE SCALE GENOMIC DNA]</scope>
    <source>
        <strain evidence="12 15">BIOML-A10</strain>
        <strain evidence="11 14">BIOML-A11</strain>
    </source>
</reference>
<feature type="active site" evidence="7">
    <location>
        <position position="215"/>
    </location>
</feature>
<dbReference type="InterPro" id="IPR019533">
    <property type="entry name" value="Peptidase_S26"/>
</dbReference>
<feature type="domain" description="Peptidase S26" evidence="9">
    <location>
        <begin position="404"/>
        <end position="439"/>
    </location>
</feature>
<evidence type="ECO:0000256" key="3">
    <source>
        <dbReference type="ARBA" id="ARBA00013208"/>
    </source>
</evidence>
<dbReference type="CDD" id="cd06530">
    <property type="entry name" value="S26_SPase_I"/>
    <property type="match status" value="1"/>
</dbReference>
<evidence type="ECO:0000256" key="2">
    <source>
        <dbReference type="ARBA" id="ARBA00009370"/>
    </source>
</evidence>
<dbReference type="Pfam" id="PF10502">
    <property type="entry name" value="Peptidase_S26"/>
    <property type="match status" value="2"/>
</dbReference>
<accession>A0A174VQX9</accession>
<dbReference type="PANTHER" id="PTHR43390">
    <property type="entry name" value="SIGNAL PEPTIDASE I"/>
    <property type="match status" value="1"/>
</dbReference>
<gene>
    <name evidence="10" type="primary">lepB_2</name>
    <name evidence="10" type="ORF">ERS852560_02279</name>
    <name evidence="12" type="ORF">GKD54_10265</name>
    <name evidence="11" type="ORF">GKD58_11825</name>
</gene>
<evidence type="ECO:0000313" key="11">
    <source>
        <dbReference type="EMBL" id="MRY84936.1"/>
    </source>
</evidence>
<name>A0A174VQX9_PARDI</name>
<dbReference type="InterPro" id="IPR019758">
    <property type="entry name" value="Pept_S26A_signal_pept_1_CS"/>
</dbReference>
<keyword evidence="8" id="KW-0812">Transmembrane</keyword>
<keyword evidence="8" id="KW-1133">Transmembrane helix</keyword>
<organism evidence="10 13">
    <name type="scientific">Parabacteroides distasonis</name>
    <dbReference type="NCBI Taxonomy" id="823"/>
    <lineage>
        <taxon>Bacteria</taxon>
        <taxon>Pseudomonadati</taxon>
        <taxon>Bacteroidota</taxon>
        <taxon>Bacteroidia</taxon>
        <taxon>Bacteroidales</taxon>
        <taxon>Tannerellaceae</taxon>
        <taxon>Parabacteroides</taxon>
    </lineage>
</organism>
<feature type="transmembrane region" description="Helical" evidence="8">
    <location>
        <begin position="32"/>
        <end position="51"/>
    </location>
</feature>
<evidence type="ECO:0000313" key="13">
    <source>
        <dbReference type="Proteomes" id="UP000095332"/>
    </source>
</evidence>
<evidence type="ECO:0000256" key="7">
    <source>
        <dbReference type="PIRSR" id="PIRSR600223-1"/>
    </source>
</evidence>
<dbReference type="Proteomes" id="UP000471216">
    <property type="component" value="Unassembled WGS sequence"/>
</dbReference>
<evidence type="ECO:0000313" key="14">
    <source>
        <dbReference type="Proteomes" id="UP000450599"/>
    </source>
</evidence>
<dbReference type="Proteomes" id="UP000095332">
    <property type="component" value="Unassembled WGS sequence"/>
</dbReference>
<dbReference type="SUPFAM" id="SSF51306">
    <property type="entry name" value="LexA/Signal peptidase"/>
    <property type="match status" value="1"/>
</dbReference>
<protein>
    <recommendedName>
        <fullName evidence="4">Signal peptidase I</fullName>
        <ecNumber evidence="3">3.4.21.89</ecNumber>
    </recommendedName>
    <alternativeName>
        <fullName evidence="6">Leader peptidase I</fullName>
    </alternativeName>
</protein>
<dbReference type="EMBL" id="CZBM01000009">
    <property type="protein sequence ID" value="CUQ34275.1"/>
    <property type="molecule type" value="Genomic_DNA"/>
</dbReference>
<dbReference type="EMBL" id="WKMX01000009">
    <property type="protein sequence ID" value="MRZ06599.1"/>
    <property type="molecule type" value="Genomic_DNA"/>
</dbReference>
<dbReference type="Proteomes" id="UP000450599">
    <property type="component" value="Unassembled WGS sequence"/>
</dbReference>
<feature type="active site" evidence="7">
    <location>
        <position position="94"/>
    </location>
</feature>
<dbReference type="PANTHER" id="PTHR43390:SF1">
    <property type="entry name" value="CHLOROPLAST PROCESSING PEPTIDASE"/>
    <property type="match status" value="1"/>
</dbReference>
<dbReference type="InterPro" id="IPR036286">
    <property type="entry name" value="LexA/Signal_pep-like_sf"/>
</dbReference>
<evidence type="ECO:0000256" key="6">
    <source>
        <dbReference type="ARBA" id="ARBA00029906"/>
    </source>
</evidence>
<keyword evidence="5 10" id="KW-0378">Hydrolase</keyword>
<dbReference type="GO" id="GO:0006465">
    <property type="term" value="P:signal peptide processing"/>
    <property type="evidence" value="ECO:0007669"/>
    <property type="project" value="InterPro"/>
</dbReference>
<proteinExistence type="inferred from homology"/>
<evidence type="ECO:0000259" key="9">
    <source>
        <dbReference type="Pfam" id="PF10502"/>
    </source>
</evidence>
<feature type="domain" description="Peptidase S26" evidence="9">
    <location>
        <begin position="64"/>
        <end position="246"/>
    </location>
</feature>
<dbReference type="GO" id="GO:0009003">
    <property type="term" value="F:signal peptidase activity"/>
    <property type="evidence" value="ECO:0007669"/>
    <property type="project" value="UniProtKB-EC"/>
</dbReference>